<name>A0A0R1YDW6_9LACO</name>
<accession>A0A0R1YDW6</accession>
<protein>
    <recommendedName>
        <fullName evidence="3">DUF3284 domain-containing protein</fullName>
    </recommendedName>
</protein>
<gene>
    <name evidence="1" type="ORF">FC39_GL000545</name>
</gene>
<evidence type="ECO:0000313" key="1">
    <source>
        <dbReference type="EMBL" id="KRM40522.1"/>
    </source>
</evidence>
<keyword evidence="2" id="KW-1185">Reference proteome</keyword>
<dbReference type="STRING" id="1423754.FC39_GL000545"/>
<dbReference type="EMBL" id="AZGI01000015">
    <property type="protein sequence ID" value="KRM40522.1"/>
    <property type="molecule type" value="Genomic_DNA"/>
</dbReference>
<comment type="caution">
    <text evidence="1">The sequence shown here is derived from an EMBL/GenBank/DDBJ whole genome shotgun (WGS) entry which is preliminary data.</text>
</comment>
<dbReference type="OrthoDB" id="2186631at2"/>
<evidence type="ECO:0008006" key="3">
    <source>
        <dbReference type="Google" id="ProtNLM"/>
    </source>
</evidence>
<dbReference type="PATRIC" id="fig|1423754.3.peg.565"/>
<evidence type="ECO:0000313" key="2">
    <source>
        <dbReference type="Proteomes" id="UP000051223"/>
    </source>
</evidence>
<sequence>MRADTLTYRYVYQSPQNKLYQTLLDQQLKYFKYHDANITSLHEGDEISTNLKTKIRNLDSATTIKVTKIVPNKEFQLETHQPGDHNITQTFKFDKNVNGKNELVYSEQTNIKTVRGQSYFFLTALLYKFFYNRGMKKKLQYLDKIALGVA</sequence>
<organism evidence="1 2">
    <name type="scientific">Lactobacillus hamsteri DSM 5661 = JCM 6256</name>
    <dbReference type="NCBI Taxonomy" id="1423754"/>
    <lineage>
        <taxon>Bacteria</taxon>
        <taxon>Bacillati</taxon>
        <taxon>Bacillota</taxon>
        <taxon>Bacilli</taxon>
        <taxon>Lactobacillales</taxon>
        <taxon>Lactobacillaceae</taxon>
        <taxon>Lactobacillus</taxon>
    </lineage>
</organism>
<dbReference type="Proteomes" id="UP000051223">
    <property type="component" value="Unassembled WGS sequence"/>
</dbReference>
<reference evidence="1 2" key="1">
    <citation type="journal article" date="2015" name="Genome Announc.">
        <title>Expanding the biotechnology potential of lactobacilli through comparative genomics of 213 strains and associated genera.</title>
        <authorList>
            <person name="Sun Z."/>
            <person name="Harris H.M."/>
            <person name="McCann A."/>
            <person name="Guo C."/>
            <person name="Argimon S."/>
            <person name="Zhang W."/>
            <person name="Yang X."/>
            <person name="Jeffery I.B."/>
            <person name="Cooney J.C."/>
            <person name="Kagawa T.F."/>
            <person name="Liu W."/>
            <person name="Song Y."/>
            <person name="Salvetti E."/>
            <person name="Wrobel A."/>
            <person name="Rasinkangas P."/>
            <person name="Parkhill J."/>
            <person name="Rea M.C."/>
            <person name="O'Sullivan O."/>
            <person name="Ritari J."/>
            <person name="Douillard F.P."/>
            <person name="Paul Ross R."/>
            <person name="Yang R."/>
            <person name="Briner A.E."/>
            <person name="Felis G.E."/>
            <person name="de Vos W.M."/>
            <person name="Barrangou R."/>
            <person name="Klaenhammer T.R."/>
            <person name="Caufield P.W."/>
            <person name="Cui Y."/>
            <person name="Zhang H."/>
            <person name="O'Toole P.W."/>
        </authorList>
    </citation>
    <scope>NUCLEOTIDE SEQUENCE [LARGE SCALE GENOMIC DNA]</scope>
    <source>
        <strain evidence="1 2">DSM 5661</strain>
    </source>
</reference>
<proteinExistence type="predicted"/>
<dbReference type="AlphaFoldDB" id="A0A0R1YDW6"/>
<dbReference type="eggNOG" id="ENOG5030A4Z">
    <property type="taxonomic scope" value="Bacteria"/>
</dbReference>
<dbReference type="RefSeq" id="WP_025080455.1">
    <property type="nucleotide sequence ID" value="NZ_AZGI01000015.1"/>
</dbReference>
<dbReference type="Pfam" id="PF11687">
    <property type="entry name" value="DUF3284"/>
    <property type="match status" value="1"/>
</dbReference>
<dbReference type="InterPro" id="IPR021701">
    <property type="entry name" value="DUF3284"/>
</dbReference>